<protein>
    <submittedName>
        <fullName evidence="2">Uncharacterized protein</fullName>
    </submittedName>
</protein>
<dbReference type="AlphaFoldDB" id="A0A2T7EQA1"/>
<reference evidence="2 3" key="1">
    <citation type="submission" date="2018-04" db="EMBL/GenBank/DDBJ databases">
        <title>WGS assembly of Panicum hallii var. hallii HAL2.</title>
        <authorList>
            <person name="Lovell J."/>
            <person name="Jenkins J."/>
            <person name="Lowry D."/>
            <person name="Mamidi S."/>
            <person name="Sreedasyam A."/>
            <person name="Weng X."/>
            <person name="Barry K."/>
            <person name="Bonette J."/>
            <person name="Campitelli B."/>
            <person name="Daum C."/>
            <person name="Gordon S."/>
            <person name="Gould B."/>
            <person name="Lipzen A."/>
            <person name="MacQueen A."/>
            <person name="Palacio-Mejia J."/>
            <person name="Plott C."/>
            <person name="Shakirov E."/>
            <person name="Shu S."/>
            <person name="Yoshinaga Y."/>
            <person name="Zane M."/>
            <person name="Rokhsar D."/>
            <person name="Grimwood J."/>
            <person name="Schmutz J."/>
            <person name="Juenger T."/>
        </authorList>
    </citation>
    <scope>NUCLEOTIDE SEQUENCE [LARGE SCALE GENOMIC DNA]</scope>
    <source>
        <strain evidence="3">cv. HAL2</strain>
    </source>
</reference>
<evidence type="ECO:0000313" key="3">
    <source>
        <dbReference type="Proteomes" id="UP000244336"/>
    </source>
</evidence>
<evidence type="ECO:0000256" key="1">
    <source>
        <dbReference type="SAM" id="MobiDB-lite"/>
    </source>
</evidence>
<dbReference type="OrthoDB" id="708528at2759"/>
<feature type="compositionally biased region" description="Gly residues" evidence="1">
    <location>
        <begin position="126"/>
        <end position="144"/>
    </location>
</feature>
<dbReference type="Proteomes" id="UP000244336">
    <property type="component" value="Chromosome 2"/>
</dbReference>
<name>A0A2T7EQA1_9POAL</name>
<proteinExistence type="predicted"/>
<dbReference type="Gramene" id="PUZ69999">
    <property type="protein sequence ID" value="PUZ69999"/>
    <property type="gene ID" value="GQ55_2G181200"/>
</dbReference>
<feature type="region of interest" description="Disordered" evidence="1">
    <location>
        <begin position="118"/>
        <end position="153"/>
    </location>
</feature>
<accession>A0A2T7EQA1</accession>
<evidence type="ECO:0000313" key="2">
    <source>
        <dbReference type="EMBL" id="PUZ69999.1"/>
    </source>
</evidence>
<keyword evidence="3" id="KW-1185">Reference proteome</keyword>
<dbReference type="EMBL" id="CM009750">
    <property type="protein sequence ID" value="PUZ69999.1"/>
    <property type="molecule type" value="Genomic_DNA"/>
</dbReference>
<gene>
    <name evidence="2" type="ORF">GQ55_2G181200</name>
</gene>
<sequence>MSSSGSPYIPWNKVKATVPQGIRDVWPTCHHNKFCVVQVYDEYGDGRRRFLRWVDPNNFYHMQNIQYLKFKIDDLEKKVEGLEDYLKAAIPYPRITRLSPDPLCCDVWCKCPYHMKNQPPPSPPSSGGGEGSSQYSSGGGGYDGAGPSQYSQS</sequence>
<organism evidence="2 3">
    <name type="scientific">Panicum hallii var. hallii</name>
    <dbReference type="NCBI Taxonomy" id="1504633"/>
    <lineage>
        <taxon>Eukaryota</taxon>
        <taxon>Viridiplantae</taxon>
        <taxon>Streptophyta</taxon>
        <taxon>Embryophyta</taxon>
        <taxon>Tracheophyta</taxon>
        <taxon>Spermatophyta</taxon>
        <taxon>Magnoliopsida</taxon>
        <taxon>Liliopsida</taxon>
        <taxon>Poales</taxon>
        <taxon>Poaceae</taxon>
        <taxon>PACMAD clade</taxon>
        <taxon>Panicoideae</taxon>
        <taxon>Panicodae</taxon>
        <taxon>Paniceae</taxon>
        <taxon>Panicinae</taxon>
        <taxon>Panicum</taxon>
        <taxon>Panicum sect. Panicum</taxon>
    </lineage>
</organism>